<organism evidence="3 4">
    <name type="scientific">Paeniroseomonas aquatica</name>
    <dbReference type="NCBI Taxonomy" id="373043"/>
    <lineage>
        <taxon>Bacteria</taxon>
        <taxon>Pseudomonadati</taxon>
        <taxon>Pseudomonadota</taxon>
        <taxon>Alphaproteobacteria</taxon>
        <taxon>Acetobacterales</taxon>
        <taxon>Acetobacteraceae</taxon>
        <taxon>Paeniroseomonas</taxon>
    </lineage>
</organism>
<evidence type="ECO:0000259" key="2">
    <source>
        <dbReference type="Pfam" id="PF01464"/>
    </source>
</evidence>
<proteinExistence type="inferred from homology"/>
<protein>
    <submittedName>
        <fullName evidence="3">Transglycosylase SLT domain-containing protein</fullName>
    </submittedName>
</protein>
<dbReference type="Gene3D" id="1.10.530.10">
    <property type="match status" value="1"/>
</dbReference>
<dbReference type="InterPro" id="IPR008258">
    <property type="entry name" value="Transglycosylase_SLT_dom_1"/>
</dbReference>
<accession>A0ABT8AH02</accession>
<comment type="similarity">
    <text evidence="1">Belongs to the virb1 family.</text>
</comment>
<keyword evidence="4" id="KW-1185">Reference proteome</keyword>
<comment type="caution">
    <text evidence="3">The sequence shown here is derived from an EMBL/GenBank/DDBJ whole genome shotgun (WGS) entry which is preliminary data.</text>
</comment>
<reference evidence="4" key="1">
    <citation type="journal article" date="2019" name="Int. J. Syst. Evol. Microbiol.">
        <title>The Global Catalogue of Microorganisms (GCM) 10K type strain sequencing project: providing services to taxonomists for standard genome sequencing and annotation.</title>
        <authorList>
            <consortium name="The Broad Institute Genomics Platform"/>
            <consortium name="The Broad Institute Genome Sequencing Center for Infectious Disease"/>
            <person name="Wu L."/>
            <person name="Ma J."/>
        </authorList>
    </citation>
    <scope>NUCLEOTIDE SEQUENCE [LARGE SCALE GENOMIC DNA]</scope>
    <source>
        <strain evidence="4">CECT 7131</strain>
    </source>
</reference>
<sequence>MAWLVPSLALASPAPSRPPSPGETCLAAIQTSERQQRLPPQLLRSIAVVESGRPDAATGRILPWPWAINVAGTGYFFASSQDAVAAVRDFQAKGVRSIDVGCAQVNLLHHPTAFASLESAFDPAVNADYAARFLKALHGGTGNWPLAAAAYHSKVMERGLAYARRVLAVWPHAGRYGQLPATVTAAAATPAAPSTDYSMYTPEFAARLRRMDEDRGRHGGAGNVIELAWATRLPGLRLAPPP</sequence>
<dbReference type="RefSeq" id="WP_290320933.1">
    <property type="nucleotide sequence ID" value="NZ_JAUFPN010000307.1"/>
</dbReference>
<dbReference type="Proteomes" id="UP001529369">
    <property type="component" value="Unassembled WGS sequence"/>
</dbReference>
<feature type="domain" description="Transglycosylase SLT" evidence="2">
    <location>
        <begin position="29"/>
        <end position="152"/>
    </location>
</feature>
<evidence type="ECO:0000256" key="1">
    <source>
        <dbReference type="ARBA" id="ARBA00009387"/>
    </source>
</evidence>
<dbReference type="SUPFAM" id="SSF53955">
    <property type="entry name" value="Lysozyme-like"/>
    <property type="match status" value="1"/>
</dbReference>
<dbReference type="InterPro" id="IPR023346">
    <property type="entry name" value="Lysozyme-like_dom_sf"/>
</dbReference>
<dbReference type="EMBL" id="JAUFPN010000307">
    <property type="protein sequence ID" value="MDN3568813.1"/>
    <property type="molecule type" value="Genomic_DNA"/>
</dbReference>
<name>A0ABT8AH02_9PROT</name>
<gene>
    <name evidence="3" type="ORF">QWZ14_30925</name>
</gene>
<evidence type="ECO:0000313" key="3">
    <source>
        <dbReference type="EMBL" id="MDN3568813.1"/>
    </source>
</evidence>
<dbReference type="Pfam" id="PF01464">
    <property type="entry name" value="SLT"/>
    <property type="match status" value="1"/>
</dbReference>
<evidence type="ECO:0000313" key="4">
    <source>
        <dbReference type="Proteomes" id="UP001529369"/>
    </source>
</evidence>